<name>A0AA39PZA5_9AGAR</name>
<evidence type="ECO:0000313" key="3">
    <source>
        <dbReference type="Proteomes" id="UP001175228"/>
    </source>
</evidence>
<proteinExistence type="predicted"/>
<reference evidence="2" key="1">
    <citation type="submission" date="2023-06" db="EMBL/GenBank/DDBJ databases">
        <authorList>
            <consortium name="Lawrence Berkeley National Laboratory"/>
            <person name="Ahrendt S."/>
            <person name="Sahu N."/>
            <person name="Indic B."/>
            <person name="Wong-Bajracharya J."/>
            <person name="Merenyi Z."/>
            <person name="Ke H.-M."/>
            <person name="Monk M."/>
            <person name="Kocsube S."/>
            <person name="Drula E."/>
            <person name="Lipzen A."/>
            <person name="Balint B."/>
            <person name="Henrissat B."/>
            <person name="Andreopoulos B."/>
            <person name="Martin F.M."/>
            <person name="Harder C.B."/>
            <person name="Rigling D."/>
            <person name="Ford K.L."/>
            <person name="Foster G.D."/>
            <person name="Pangilinan J."/>
            <person name="Papanicolaou A."/>
            <person name="Barry K."/>
            <person name="LaButti K."/>
            <person name="Viragh M."/>
            <person name="Koriabine M."/>
            <person name="Yan M."/>
            <person name="Riley R."/>
            <person name="Champramary S."/>
            <person name="Plett K.L."/>
            <person name="Tsai I.J."/>
            <person name="Slot J."/>
            <person name="Sipos G."/>
            <person name="Plett J."/>
            <person name="Nagy L.G."/>
            <person name="Grigoriev I.V."/>
        </authorList>
    </citation>
    <scope>NUCLEOTIDE SEQUENCE</scope>
    <source>
        <strain evidence="2">HWK02</strain>
    </source>
</reference>
<keyword evidence="1" id="KW-0812">Transmembrane</keyword>
<protein>
    <recommendedName>
        <fullName evidence="4">Transmembrane protein</fullName>
    </recommendedName>
</protein>
<evidence type="ECO:0000313" key="2">
    <source>
        <dbReference type="EMBL" id="KAK0492486.1"/>
    </source>
</evidence>
<feature type="transmembrane region" description="Helical" evidence="1">
    <location>
        <begin position="12"/>
        <end position="34"/>
    </location>
</feature>
<keyword evidence="3" id="KW-1185">Reference proteome</keyword>
<evidence type="ECO:0008006" key="4">
    <source>
        <dbReference type="Google" id="ProtNLM"/>
    </source>
</evidence>
<organism evidence="2 3">
    <name type="scientific">Armillaria luteobubalina</name>
    <dbReference type="NCBI Taxonomy" id="153913"/>
    <lineage>
        <taxon>Eukaryota</taxon>
        <taxon>Fungi</taxon>
        <taxon>Dikarya</taxon>
        <taxon>Basidiomycota</taxon>
        <taxon>Agaricomycotina</taxon>
        <taxon>Agaricomycetes</taxon>
        <taxon>Agaricomycetidae</taxon>
        <taxon>Agaricales</taxon>
        <taxon>Marasmiineae</taxon>
        <taxon>Physalacriaceae</taxon>
        <taxon>Armillaria</taxon>
    </lineage>
</organism>
<keyword evidence="1" id="KW-1133">Transmembrane helix</keyword>
<evidence type="ECO:0000256" key="1">
    <source>
        <dbReference type="SAM" id="Phobius"/>
    </source>
</evidence>
<gene>
    <name evidence="2" type="ORF">EDD18DRAFT_1357743</name>
</gene>
<keyword evidence="1" id="KW-0472">Membrane</keyword>
<accession>A0AA39PZA5</accession>
<dbReference type="EMBL" id="JAUEPU010000029">
    <property type="protein sequence ID" value="KAK0492486.1"/>
    <property type="molecule type" value="Genomic_DNA"/>
</dbReference>
<feature type="transmembrane region" description="Helical" evidence="1">
    <location>
        <begin position="217"/>
        <end position="238"/>
    </location>
</feature>
<sequence>MPTDSLPAMKRIWCCFFSSMGFIIMVPVACIIFGKTLHPREFEYHALASSVDDGTRIVSIGIILACSDLKKGEAVLNWNIVDDSCYDNSPANCTTINIYFAINLLQQSYLNHSKPSNSNKPTDPTFIWNVTGYESDYYLDFPMFQTVDVYYPFDRYTAIAFCFAEDVSTNAPVKLDLAKTSGLVGGLKIKGNVIQEMSSDVPEAIIIEIDLQRGTLIKLYCIVITITFWLVTITICLLMRARRIMCLRGAFMRSGAFRAF</sequence>
<comment type="caution">
    <text evidence="2">The sequence shown here is derived from an EMBL/GenBank/DDBJ whole genome shotgun (WGS) entry which is preliminary data.</text>
</comment>
<dbReference type="Proteomes" id="UP001175228">
    <property type="component" value="Unassembled WGS sequence"/>
</dbReference>
<dbReference type="AlphaFoldDB" id="A0AA39PZA5"/>